<dbReference type="InterPro" id="IPR018117">
    <property type="entry name" value="C5_DNA_meth_AS"/>
</dbReference>
<dbReference type="Proteomes" id="UP000001203">
    <property type="component" value="Chromosome circular"/>
</dbReference>
<sequence>MKKKTLKFIDLFAGIGGFRLAFEKAGYHCVYSCEINDHCRQVYYDNFGELPDQDITKIIPKNIPDFDILTAGFPCQPFSICGKREGFKDTRGTLFFHICEIIEVKKPKVIVLENVKHLIHHQQGKTLETIIYALEDLGYLVDYKLLNAKDFGVPQNRERIIIIGTLNKKFNFDLIDIQKNVPSLRSFLDQKGNFEYLDPKEYTLIQEPKKQLSGLIFIGYRNKNIWKKGIRPNTEHLSRVHRQPNRIYSIDGVHPTLPSQETSGRFFIYIPEENAVRKLTLKECYRIMGFPDDFIIHSSTAEAYKQIGNSICVPLFKEVAIQLKEQIFQQEQSQDISFQKNIDQFNCKSLNLQLEITGMTIMNHREKLLELYDLSAEVSNIQDLIPSNYIDYINVIATNCKKQKGVYTVLITLLTHKILNPNQDIRYHQKNLPGGFSGRTIDTQYITPTLKELGLPAMAESGWLTRSLEQPYPYTLDYNGNISNKKVKEAFLNLIDFVETYPNNTEIILKILFSEVRKITEANKIKIIKLNNPEKFDIATIVNCLDYHFNFNYKTHGASKLPVLAFYAIYQQLIQEVERYKSCQLNPLGSHTASDRTSKTAGDIEIIGNRKTLLEVIEIKQGKPIDLQIIRIAKDKIIKFNPRRYCIFSSANIKVEQSELIEQEIKKIRETHGCQIIVNGIIPTLKYYLRLLTSVENFINNYSNLVESDPELQAIHKIKWNEILFQLEI</sequence>
<keyword evidence="2 5" id="KW-0808">Transferase</keyword>
<dbReference type="KEGG" id="cyt:cce_4511"/>
<keyword evidence="1 5" id="KW-0489">Methyltransferase</keyword>
<dbReference type="GO" id="GO:0009307">
    <property type="term" value="P:DNA restriction-modification system"/>
    <property type="evidence" value="ECO:0007669"/>
    <property type="project" value="UniProtKB-KW"/>
</dbReference>
<dbReference type="Pfam" id="PF00145">
    <property type="entry name" value="DNA_methylase"/>
    <property type="match status" value="1"/>
</dbReference>
<dbReference type="PANTHER" id="PTHR46098">
    <property type="entry name" value="TRNA (CYTOSINE(38)-C(5))-METHYLTRANSFERASE"/>
    <property type="match status" value="1"/>
</dbReference>
<dbReference type="Gene3D" id="3.90.120.10">
    <property type="entry name" value="DNA Methylase, subunit A, domain 2"/>
    <property type="match status" value="1"/>
</dbReference>
<dbReference type="RefSeq" id="WP_009543436.1">
    <property type="nucleotide sequence ID" value="NC_010546.1"/>
</dbReference>
<evidence type="ECO:0000256" key="4">
    <source>
        <dbReference type="ARBA" id="ARBA00022747"/>
    </source>
</evidence>
<dbReference type="NCBIfam" id="TIGR00675">
    <property type="entry name" value="dcm"/>
    <property type="match status" value="1"/>
</dbReference>
<dbReference type="InterPro" id="IPR031303">
    <property type="entry name" value="C5_meth_CS"/>
</dbReference>
<proteinExistence type="inferred from homology"/>
<keyword evidence="9" id="KW-1185">Reference proteome</keyword>
<keyword evidence="3 5" id="KW-0949">S-adenosyl-L-methionine</keyword>
<dbReference type="OrthoDB" id="9813719at2"/>
<dbReference type="AlphaFoldDB" id="B1WUK5"/>
<dbReference type="InterPro" id="IPR001525">
    <property type="entry name" value="C5_MeTfrase"/>
</dbReference>
<evidence type="ECO:0000313" key="8">
    <source>
        <dbReference type="EMBL" id="ACB53859.1"/>
    </source>
</evidence>
<keyword evidence="4" id="KW-0680">Restriction system</keyword>
<dbReference type="STRING" id="43989.cce_4511"/>
<dbReference type="REBASE" id="17691">
    <property type="entry name" value="M.Csp68KORF4511P"/>
</dbReference>
<dbReference type="EMBL" id="CP000806">
    <property type="protein sequence ID" value="ACB53859.1"/>
    <property type="molecule type" value="Genomic_DNA"/>
</dbReference>
<dbReference type="PROSITE" id="PS00095">
    <property type="entry name" value="C5_MTASE_2"/>
    <property type="match status" value="1"/>
</dbReference>
<dbReference type="PRINTS" id="PR00105">
    <property type="entry name" value="C5METTRFRASE"/>
</dbReference>
<dbReference type="InterPro" id="IPR029063">
    <property type="entry name" value="SAM-dependent_MTases_sf"/>
</dbReference>
<accession>B1WUK5</accession>
<organism evidence="8 9">
    <name type="scientific">Crocosphaera subtropica (strain ATCC 51142 / BH68)</name>
    <name type="common">Cyanothece sp. (strain ATCC 51142)</name>
    <dbReference type="NCBI Taxonomy" id="43989"/>
    <lineage>
        <taxon>Bacteria</taxon>
        <taxon>Bacillati</taxon>
        <taxon>Cyanobacteriota</taxon>
        <taxon>Cyanophyceae</taxon>
        <taxon>Oscillatoriophycideae</taxon>
        <taxon>Chroococcales</taxon>
        <taxon>Aphanothecaceae</taxon>
        <taxon>Crocosphaera</taxon>
        <taxon>Crocosphaera subtropica</taxon>
    </lineage>
</organism>
<reference evidence="8 9" key="1">
    <citation type="journal article" date="2008" name="Proc. Natl. Acad. Sci. U.S.A.">
        <title>The genome of Cyanothece 51142, a unicellular diazotrophic cyanobacterium important in the marine nitrogen cycle.</title>
        <authorList>
            <person name="Welsh E.A."/>
            <person name="Liberton M."/>
            <person name="Stoeckel J."/>
            <person name="Loh T."/>
            <person name="Elvitigala T."/>
            <person name="Wang C."/>
            <person name="Wollam A."/>
            <person name="Fulton R.S."/>
            <person name="Clifton S.W."/>
            <person name="Jacobs J.M."/>
            <person name="Aurora R."/>
            <person name="Ghosh B.K."/>
            <person name="Sherman L.A."/>
            <person name="Smith R.D."/>
            <person name="Wilson R.K."/>
            <person name="Pakrasi H.B."/>
        </authorList>
    </citation>
    <scope>NUCLEOTIDE SEQUENCE [LARGE SCALE GENOMIC DNA]</scope>
    <source>
        <strain evidence="9">ATCC 51142 / BH68</strain>
    </source>
</reference>
<evidence type="ECO:0000256" key="1">
    <source>
        <dbReference type="ARBA" id="ARBA00022603"/>
    </source>
</evidence>
<comment type="similarity">
    <text evidence="5 6">Belongs to the class I-like SAM-binding methyltransferase superfamily. C5-methyltransferase family.</text>
</comment>
<dbReference type="PROSITE" id="PS00094">
    <property type="entry name" value="C5_MTASE_1"/>
    <property type="match status" value="1"/>
</dbReference>
<dbReference type="GO" id="GO:0032259">
    <property type="term" value="P:methylation"/>
    <property type="evidence" value="ECO:0007669"/>
    <property type="project" value="UniProtKB-KW"/>
</dbReference>
<dbReference type="PROSITE" id="PS51679">
    <property type="entry name" value="SAM_MT_C5"/>
    <property type="match status" value="1"/>
</dbReference>
<gene>
    <name evidence="8" type="ordered locus">cce_4511</name>
</gene>
<dbReference type="InterPro" id="IPR050750">
    <property type="entry name" value="C5-MTase"/>
</dbReference>
<name>B1WUK5_CROS5</name>
<evidence type="ECO:0000256" key="5">
    <source>
        <dbReference type="PROSITE-ProRule" id="PRU01016"/>
    </source>
</evidence>
<evidence type="ECO:0000313" key="9">
    <source>
        <dbReference type="Proteomes" id="UP000001203"/>
    </source>
</evidence>
<evidence type="ECO:0000256" key="3">
    <source>
        <dbReference type="ARBA" id="ARBA00022691"/>
    </source>
</evidence>
<evidence type="ECO:0000256" key="7">
    <source>
        <dbReference type="RuleBase" id="RU000417"/>
    </source>
</evidence>
<dbReference type="GO" id="GO:0003886">
    <property type="term" value="F:DNA (cytosine-5-)-methyltransferase activity"/>
    <property type="evidence" value="ECO:0007669"/>
    <property type="project" value="UniProtKB-EC"/>
</dbReference>
<protein>
    <recommendedName>
        <fullName evidence="7">Cytosine-specific methyltransferase</fullName>
        <ecNumber evidence="7">2.1.1.37</ecNumber>
    </recommendedName>
</protein>
<evidence type="ECO:0000256" key="2">
    <source>
        <dbReference type="ARBA" id="ARBA00022679"/>
    </source>
</evidence>
<dbReference type="PANTHER" id="PTHR46098:SF1">
    <property type="entry name" value="TRNA (CYTOSINE(38)-C(5))-METHYLTRANSFERASE"/>
    <property type="match status" value="1"/>
</dbReference>
<dbReference type="Gene3D" id="3.40.50.150">
    <property type="entry name" value="Vaccinia Virus protein VP39"/>
    <property type="match status" value="1"/>
</dbReference>
<evidence type="ECO:0000256" key="6">
    <source>
        <dbReference type="RuleBase" id="RU000416"/>
    </source>
</evidence>
<feature type="active site" evidence="5">
    <location>
        <position position="75"/>
    </location>
</feature>
<dbReference type="eggNOG" id="COG0270">
    <property type="taxonomic scope" value="Bacteria"/>
</dbReference>
<dbReference type="CDD" id="cd00315">
    <property type="entry name" value="Cyt_C5_DNA_methylase"/>
    <property type="match status" value="1"/>
</dbReference>
<comment type="catalytic activity">
    <reaction evidence="7">
        <text>a 2'-deoxycytidine in DNA + S-adenosyl-L-methionine = a 5-methyl-2'-deoxycytidine in DNA + S-adenosyl-L-homocysteine + H(+)</text>
        <dbReference type="Rhea" id="RHEA:13681"/>
        <dbReference type="Rhea" id="RHEA-COMP:11369"/>
        <dbReference type="Rhea" id="RHEA-COMP:11370"/>
        <dbReference type="ChEBI" id="CHEBI:15378"/>
        <dbReference type="ChEBI" id="CHEBI:57856"/>
        <dbReference type="ChEBI" id="CHEBI:59789"/>
        <dbReference type="ChEBI" id="CHEBI:85452"/>
        <dbReference type="ChEBI" id="CHEBI:85454"/>
        <dbReference type="EC" id="2.1.1.37"/>
    </reaction>
</comment>
<dbReference type="HOGENOM" id="CLU_389681_0_0_3"/>
<dbReference type="SUPFAM" id="SSF53335">
    <property type="entry name" value="S-adenosyl-L-methionine-dependent methyltransferases"/>
    <property type="match status" value="1"/>
</dbReference>
<dbReference type="EC" id="2.1.1.37" evidence="7"/>